<dbReference type="GO" id="GO:0048029">
    <property type="term" value="F:monosaccharide binding"/>
    <property type="evidence" value="ECO:0007669"/>
    <property type="project" value="TreeGrafter"/>
</dbReference>
<accession>M1V5Y9</accession>
<dbReference type="HAMAP" id="MF_00473">
    <property type="entry name" value="G6P_isomerase"/>
    <property type="match status" value="1"/>
</dbReference>
<dbReference type="Proteomes" id="UP000007014">
    <property type="component" value="Chromosome 15"/>
</dbReference>
<dbReference type="PROSITE" id="PS51463">
    <property type="entry name" value="P_GLUCOSE_ISOMERASE_3"/>
    <property type="match status" value="1"/>
</dbReference>
<dbReference type="FunFam" id="3.40.50.10490:FF:000048">
    <property type="entry name" value="Glucose-6-phosphate isomerase"/>
    <property type="match status" value="1"/>
</dbReference>
<dbReference type="EC" id="5.3.1.9" evidence="3 9"/>
<dbReference type="InterPro" id="IPR035482">
    <property type="entry name" value="SIS_PGI_2"/>
</dbReference>
<dbReference type="InterPro" id="IPR023096">
    <property type="entry name" value="G6P_Isomerase_C"/>
</dbReference>
<keyword evidence="5" id="KW-0963">Cytoplasm</keyword>
<dbReference type="InterPro" id="IPR018189">
    <property type="entry name" value="Phosphoglucose_isomerase_CS"/>
</dbReference>
<dbReference type="GO" id="GO:0004347">
    <property type="term" value="F:glucose-6-phosphate isomerase activity"/>
    <property type="evidence" value="ECO:0007669"/>
    <property type="project" value="UniProtKB-EC"/>
</dbReference>
<dbReference type="eggNOG" id="KOG2446">
    <property type="taxonomic scope" value="Eukaryota"/>
</dbReference>
<dbReference type="CDD" id="cd05015">
    <property type="entry name" value="SIS_PGI_1"/>
    <property type="match status" value="1"/>
</dbReference>
<keyword evidence="12" id="KW-1185">Reference proteome</keyword>
<sequence length="773" mass="86755">MVGETRISFVLSLKKPAMATAFDLRLPCPYLPLDFLFLLRHARGTRLSSAAKEQLMARTCVWNAIQVKVYQRVADPLAAPSQLHPPAARAGGESPKKRTPVESSLRGAVRNSVHLVFACWESVRLMSAFVVPGWPLRGGVAGSRRSRALYPHHGSAGLLRRRAFPRCTAGDVRGSYTVGRRLPSETPPPLPVPTDYVLISETAEWRRLVEHASEIDRLHLRELMQDVDRVRSLRAEYDGIYLDYSRQRVTKDTIELLFALARRARLVDKIRAMQSGAHINVTERRAVLHTALRAERNASLVVDGTDVVRDVWRVLDHVREFSERVRSGEHRGATGKPLRSVIAVGIGGSYLGPDFVHEAFRTDPEAFEAARGRHLHFLSNVDPVDIKRCTQDLSAEETLIVIVSKSFTTAETLLNARAMREWLWSEMGRSDEVVRLHMVACSSNVPMVEKFGIDPRNTFEFWDWVGGRYSVCSAVGALPLSIQYGFPTFLRFLEGARSVDANFYDVASPLAGNLPVIMGLLGVWNLSFLGYKSRALHPYAEALLKFPAHIQQVDMESNGKHVTLRGDDVDYAVGEIDFGEPGTNGQHSFFQLLHMGQTVPCDFIGFIESQYPLCIEGEPVSNADELMANFFAQPDALAYGKTAAECRAEGRPEWLIPHLVTTGNRPSLTLLLQRLDPYATGQLLALYEHRTAVQGFIWDINSFDQWGVELGKVLAKRVRKQLNESRYFGRPISEEFNASTRDLMERYLRGQVGCVFNEPFDYHRDTDTGRSPL</sequence>
<dbReference type="Gene3D" id="3.40.50.10490">
    <property type="entry name" value="Glucose-6-phosphate isomerase like protein, domain 1"/>
    <property type="match status" value="2"/>
</dbReference>
<dbReference type="EMBL" id="AP006497">
    <property type="protein sequence ID" value="BAM81500.1"/>
    <property type="molecule type" value="Genomic_DNA"/>
</dbReference>
<dbReference type="UniPathway" id="UPA00109">
    <property type="reaction ID" value="UER00181"/>
</dbReference>
<dbReference type="Gene3D" id="1.10.1390.10">
    <property type="match status" value="1"/>
</dbReference>
<evidence type="ECO:0000256" key="3">
    <source>
        <dbReference type="ARBA" id="ARBA00011952"/>
    </source>
</evidence>
<dbReference type="FunFam" id="3.40.50.10490:FF:000018">
    <property type="entry name" value="Glucose-6-phosphate isomerase"/>
    <property type="match status" value="1"/>
</dbReference>
<comment type="catalytic activity">
    <reaction evidence="8 9">
        <text>alpha-D-glucose 6-phosphate = beta-D-fructose 6-phosphate</text>
        <dbReference type="Rhea" id="RHEA:11816"/>
        <dbReference type="ChEBI" id="CHEBI:57634"/>
        <dbReference type="ChEBI" id="CHEBI:58225"/>
        <dbReference type="EC" id="5.3.1.9"/>
    </reaction>
</comment>
<evidence type="ECO:0000256" key="5">
    <source>
        <dbReference type="ARBA" id="ARBA00022490"/>
    </source>
</evidence>
<dbReference type="GO" id="GO:0006094">
    <property type="term" value="P:gluconeogenesis"/>
    <property type="evidence" value="ECO:0007669"/>
    <property type="project" value="UniProtKB-KW"/>
</dbReference>
<dbReference type="NCBIfam" id="NF001211">
    <property type="entry name" value="PRK00179.1"/>
    <property type="match status" value="1"/>
</dbReference>
<comment type="similarity">
    <text evidence="2 9">Belongs to the GPI family.</text>
</comment>
<dbReference type="STRING" id="280699.M1V5Y9"/>
<name>M1V5Y9_CYAM1</name>
<dbReference type="RefSeq" id="XP_005537536.1">
    <property type="nucleotide sequence ID" value="XM_005537479.1"/>
</dbReference>
<reference evidence="11 12" key="2">
    <citation type="journal article" date="2007" name="BMC Biol.">
        <title>A 100%-complete sequence reveals unusually simple genomic features in the hot-spring red alga Cyanidioschyzon merolae.</title>
        <authorList>
            <person name="Nozaki H."/>
            <person name="Takano H."/>
            <person name="Misumi O."/>
            <person name="Terasawa K."/>
            <person name="Matsuzaki M."/>
            <person name="Maruyama S."/>
            <person name="Nishida K."/>
            <person name="Yagisawa F."/>
            <person name="Yoshida Y."/>
            <person name="Fujiwara T."/>
            <person name="Takio S."/>
            <person name="Tamura K."/>
            <person name="Chung S.J."/>
            <person name="Nakamura S."/>
            <person name="Kuroiwa H."/>
            <person name="Tanaka K."/>
            <person name="Sato N."/>
            <person name="Kuroiwa T."/>
        </authorList>
    </citation>
    <scope>NUCLEOTIDE SEQUENCE [LARGE SCALE GENOMIC DNA]</scope>
    <source>
        <strain evidence="11 12">10D</strain>
    </source>
</reference>
<evidence type="ECO:0000256" key="7">
    <source>
        <dbReference type="ARBA" id="ARBA00023235"/>
    </source>
</evidence>
<dbReference type="InterPro" id="IPR001672">
    <property type="entry name" value="G6P_Isomerase"/>
</dbReference>
<dbReference type="PANTHER" id="PTHR11469:SF1">
    <property type="entry name" value="GLUCOSE-6-PHOSPHATE ISOMERASE"/>
    <property type="match status" value="1"/>
</dbReference>
<gene>
    <name evidence="11" type="ORF">CYME_CMO363C</name>
</gene>
<comment type="pathway">
    <text evidence="1 9">Carbohydrate degradation; glycolysis; D-glyceraldehyde 3-phosphate and glycerone phosphate from D-glucose: step 2/4.</text>
</comment>
<dbReference type="GO" id="GO:0097367">
    <property type="term" value="F:carbohydrate derivative binding"/>
    <property type="evidence" value="ECO:0007669"/>
    <property type="project" value="InterPro"/>
</dbReference>
<dbReference type="PANTHER" id="PTHR11469">
    <property type="entry name" value="GLUCOSE-6-PHOSPHATE ISOMERASE"/>
    <property type="match status" value="1"/>
</dbReference>
<keyword evidence="4 9" id="KW-0312">Gluconeogenesis</keyword>
<dbReference type="Pfam" id="PF00342">
    <property type="entry name" value="PGI"/>
    <property type="match status" value="1"/>
</dbReference>
<reference evidence="11 12" key="1">
    <citation type="journal article" date="2004" name="Nature">
        <title>Genome sequence of the ultrasmall unicellular red alga Cyanidioschyzon merolae 10D.</title>
        <authorList>
            <person name="Matsuzaki M."/>
            <person name="Misumi O."/>
            <person name="Shin-i T."/>
            <person name="Maruyama S."/>
            <person name="Takahara M."/>
            <person name="Miyagishima S."/>
            <person name="Mori T."/>
            <person name="Nishida K."/>
            <person name="Yagisawa F."/>
            <person name="Nishida K."/>
            <person name="Yoshida Y."/>
            <person name="Nishimura Y."/>
            <person name="Nakao S."/>
            <person name="Kobayashi T."/>
            <person name="Momoyama Y."/>
            <person name="Higashiyama T."/>
            <person name="Minoda A."/>
            <person name="Sano M."/>
            <person name="Nomoto H."/>
            <person name="Oishi K."/>
            <person name="Hayashi H."/>
            <person name="Ohta F."/>
            <person name="Nishizaka S."/>
            <person name="Haga S."/>
            <person name="Miura S."/>
            <person name="Morishita T."/>
            <person name="Kabeya Y."/>
            <person name="Terasawa K."/>
            <person name="Suzuki Y."/>
            <person name="Ishii Y."/>
            <person name="Asakawa S."/>
            <person name="Takano H."/>
            <person name="Ohta N."/>
            <person name="Kuroiwa H."/>
            <person name="Tanaka K."/>
            <person name="Shimizu N."/>
            <person name="Sugano S."/>
            <person name="Sato N."/>
            <person name="Nozaki H."/>
            <person name="Ogasawara N."/>
            <person name="Kohara Y."/>
            <person name="Kuroiwa T."/>
        </authorList>
    </citation>
    <scope>NUCLEOTIDE SEQUENCE [LARGE SCALE GENOMIC DNA]</scope>
    <source>
        <strain evidence="11 12">10D</strain>
    </source>
</reference>
<evidence type="ECO:0000256" key="6">
    <source>
        <dbReference type="ARBA" id="ARBA00023152"/>
    </source>
</evidence>
<evidence type="ECO:0000256" key="10">
    <source>
        <dbReference type="SAM" id="MobiDB-lite"/>
    </source>
</evidence>
<protein>
    <recommendedName>
        <fullName evidence="3 9">Glucose-6-phosphate isomerase</fullName>
        <ecNumber evidence="3 9">5.3.1.9</ecNumber>
    </recommendedName>
</protein>
<evidence type="ECO:0000313" key="11">
    <source>
        <dbReference type="EMBL" id="BAM81500.1"/>
    </source>
</evidence>
<keyword evidence="6 9" id="KW-0324">Glycolysis</keyword>
<dbReference type="InterPro" id="IPR035476">
    <property type="entry name" value="SIS_PGI_1"/>
</dbReference>
<dbReference type="InterPro" id="IPR046348">
    <property type="entry name" value="SIS_dom_sf"/>
</dbReference>
<evidence type="ECO:0000256" key="2">
    <source>
        <dbReference type="ARBA" id="ARBA00006604"/>
    </source>
</evidence>
<organism evidence="11 12">
    <name type="scientific">Cyanidioschyzon merolae (strain NIES-3377 / 10D)</name>
    <name type="common">Unicellular red alga</name>
    <dbReference type="NCBI Taxonomy" id="280699"/>
    <lineage>
        <taxon>Eukaryota</taxon>
        <taxon>Rhodophyta</taxon>
        <taxon>Bangiophyceae</taxon>
        <taxon>Cyanidiales</taxon>
        <taxon>Cyanidiaceae</taxon>
        <taxon>Cyanidioschyzon</taxon>
    </lineage>
</organism>
<dbReference type="GeneID" id="16995818"/>
<dbReference type="PRINTS" id="PR00662">
    <property type="entry name" value="G6PISOMERASE"/>
</dbReference>
<dbReference type="CDD" id="cd05016">
    <property type="entry name" value="SIS_PGI_2"/>
    <property type="match status" value="1"/>
</dbReference>
<dbReference type="GO" id="GO:0006096">
    <property type="term" value="P:glycolytic process"/>
    <property type="evidence" value="ECO:0007669"/>
    <property type="project" value="UniProtKB-UniPathway"/>
</dbReference>
<evidence type="ECO:0000256" key="4">
    <source>
        <dbReference type="ARBA" id="ARBA00022432"/>
    </source>
</evidence>
<evidence type="ECO:0000256" key="8">
    <source>
        <dbReference type="ARBA" id="ARBA00029321"/>
    </source>
</evidence>
<dbReference type="GO" id="GO:0051156">
    <property type="term" value="P:glucose 6-phosphate metabolic process"/>
    <property type="evidence" value="ECO:0007669"/>
    <property type="project" value="TreeGrafter"/>
</dbReference>
<evidence type="ECO:0000256" key="9">
    <source>
        <dbReference type="RuleBase" id="RU000612"/>
    </source>
</evidence>
<keyword evidence="7 9" id="KW-0413">Isomerase</keyword>
<dbReference type="OrthoDB" id="5831190at2759"/>
<feature type="region of interest" description="Disordered" evidence="10">
    <location>
        <begin position="81"/>
        <end position="104"/>
    </location>
</feature>
<evidence type="ECO:0000256" key="1">
    <source>
        <dbReference type="ARBA" id="ARBA00004926"/>
    </source>
</evidence>
<proteinExistence type="inferred from homology"/>
<dbReference type="PROSITE" id="PS00765">
    <property type="entry name" value="P_GLUCOSE_ISOMERASE_1"/>
    <property type="match status" value="1"/>
</dbReference>
<dbReference type="PROSITE" id="PS00174">
    <property type="entry name" value="P_GLUCOSE_ISOMERASE_2"/>
    <property type="match status" value="1"/>
</dbReference>
<dbReference type="GO" id="GO:0005829">
    <property type="term" value="C:cytosol"/>
    <property type="evidence" value="ECO:0007669"/>
    <property type="project" value="TreeGrafter"/>
</dbReference>
<evidence type="ECO:0000313" key="12">
    <source>
        <dbReference type="Proteomes" id="UP000007014"/>
    </source>
</evidence>
<dbReference type="AlphaFoldDB" id="M1V5Y9"/>
<dbReference type="KEGG" id="cme:CYME_CMO363C"/>
<dbReference type="SUPFAM" id="SSF53697">
    <property type="entry name" value="SIS domain"/>
    <property type="match status" value="1"/>
</dbReference>